<sequence length="253" mass="27958">MLPCRKYMHLLKGAALLSNIPLVTSQAPTPSSTQPSIIEQPIFRPTREDVLIPGGTFKIEWTPDKHFENVTLELWDKTSWGYSRDFGSLCYHWVNPFCGTIASHAPNNGSFEWQIPKPGSDFPRGERVYWIKMYVDDYIKPDIGNKDPVLSYSPNFMFIPENGEIPPPEQQTITNTMSSPPTLWPSPETVFVTVTDGSFITGAPPVAFTTTSLSSNASQTASLNSTVPTSSEGAAPGWKVSISWLFVLSLGLI</sequence>
<dbReference type="GeneID" id="54283573"/>
<dbReference type="OrthoDB" id="3783962at2759"/>
<organism evidence="2 3">
    <name type="scientific">Aaosphaeria arxii CBS 175.79</name>
    <dbReference type="NCBI Taxonomy" id="1450172"/>
    <lineage>
        <taxon>Eukaryota</taxon>
        <taxon>Fungi</taxon>
        <taxon>Dikarya</taxon>
        <taxon>Ascomycota</taxon>
        <taxon>Pezizomycotina</taxon>
        <taxon>Dothideomycetes</taxon>
        <taxon>Pleosporomycetidae</taxon>
        <taxon>Pleosporales</taxon>
        <taxon>Pleosporales incertae sedis</taxon>
        <taxon>Aaosphaeria</taxon>
    </lineage>
</organism>
<reference evidence="2" key="1">
    <citation type="journal article" date="2020" name="Stud. Mycol.">
        <title>101 Dothideomycetes genomes: a test case for predicting lifestyles and emergence of pathogens.</title>
        <authorList>
            <person name="Haridas S."/>
            <person name="Albert R."/>
            <person name="Binder M."/>
            <person name="Bloem J."/>
            <person name="Labutti K."/>
            <person name="Salamov A."/>
            <person name="Andreopoulos B."/>
            <person name="Baker S."/>
            <person name="Barry K."/>
            <person name="Bills G."/>
            <person name="Bluhm B."/>
            <person name="Cannon C."/>
            <person name="Castanera R."/>
            <person name="Culley D."/>
            <person name="Daum C."/>
            <person name="Ezra D."/>
            <person name="Gonzalez J."/>
            <person name="Henrissat B."/>
            <person name="Kuo A."/>
            <person name="Liang C."/>
            <person name="Lipzen A."/>
            <person name="Lutzoni F."/>
            <person name="Magnuson J."/>
            <person name="Mondo S."/>
            <person name="Nolan M."/>
            <person name="Ohm R."/>
            <person name="Pangilinan J."/>
            <person name="Park H.-J."/>
            <person name="Ramirez L."/>
            <person name="Alfaro M."/>
            <person name="Sun H."/>
            <person name="Tritt A."/>
            <person name="Yoshinaga Y."/>
            <person name="Zwiers L.-H."/>
            <person name="Turgeon B."/>
            <person name="Goodwin S."/>
            <person name="Spatafora J."/>
            <person name="Crous P."/>
            <person name="Grigoriev I."/>
        </authorList>
    </citation>
    <scope>NUCLEOTIDE SEQUENCE</scope>
    <source>
        <strain evidence="2">CBS 175.79</strain>
    </source>
</reference>
<keyword evidence="3" id="KW-1185">Reference proteome</keyword>
<dbReference type="RefSeq" id="XP_033379412.1">
    <property type="nucleotide sequence ID" value="XM_033526176.1"/>
</dbReference>
<keyword evidence="1" id="KW-0732">Signal</keyword>
<evidence type="ECO:0008006" key="4">
    <source>
        <dbReference type="Google" id="ProtNLM"/>
    </source>
</evidence>
<dbReference type="EMBL" id="ML978075">
    <property type="protein sequence ID" value="KAF2011073.1"/>
    <property type="molecule type" value="Genomic_DNA"/>
</dbReference>
<name>A0A6A5XDY6_9PLEO</name>
<feature type="chain" id="PRO_5025359977" description="Lytic polysaccharide monooxygenase" evidence="1">
    <location>
        <begin position="26"/>
        <end position="253"/>
    </location>
</feature>
<feature type="signal peptide" evidence="1">
    <location>
        <begin position="1"/>
        <end position="25"/>
    </location>
</feature>
<dbReference type="AlphaFoldDB" id="A0A6A5XDY6"/>
<dbReference type="Proteomes" id="UP000799778">
    <property type="component" value="Unassembled WGS sequence"/>
</dbReference>
<protein>
    <recommendedName>
        <fullName evidence="4">Lytic polysaccharide monooxygenase</fullName>
    </recommendedName>
</protein>
<evidence type="ECO:0000313" key="3">
    <source>
        <dbReference type="Proteomes" id="UP000799778"/>
    </source>
</evidence>
<accession>A0A6A5XDY6</accession>
<proteinExistence type="predicted"/>
<evidence type="ECO:0000313" key="2">
    <source>
        <dbReference type="EMBL" id="KAF2011073.1"/>
    </source>
</evidence>
<evidence type="ECO:0000256" key="1">
    <source>
        <dbReference type="SAM" id="SignalP"/>
    </source>
</evidence>
<gene>
    <name evidence="2" type="ORF">BU24DRAFT_413754</name>
</gene>